<evidence type="ECO:0000256" key="3">
    <source>
        <dbReference type="SAM" id="SignalP"/>
    </source>
</evidence>
<dbReference type="EMBL" id="VLNY01000002">
    <property type="protein sequence ID" value="KAA0023913.1"/>
    <property type="molecule type" value="Genomic_DNA"/>
</dbReference>
<feature type="signal peptide" evidence="3">
    <location>
        <begin position="1"/>
        <end position="41"/>
    </location>
</feature>
<keyword evidence="3" id="KW-0732">Signal</keyword>
<keyword evidence="6" id="KW-1185">Reference proteome</keyword>
<dbReference type="GO" id="GO:0016787">
    <property type="term" value="F:hydrolase activity"/>
    <property type="evidence" value="ECO:0007669"/>
    <property type="project" value="UniProtKB-KW"/>
</dbReference>
<evidence type="ECO:0000313" key="6">
    <source>
        <dbReference type="Proteomes" id="UP000322244"/>
    </source>
</evidence>
<dbReference type="Pfam" id="PF08386">
    <property type="entry name" value="Abhydrolase_4"/>
    <property type="match status" value="1"/>
</dbReference>
<feature type="domain" description="Peptidase S33 tripeptidyl aminopeptidase-like C-terminal" evidence="4">
    <location>
        <begin position="381"/>
        <end position="474"/>
    </location>
</feature>
<dbReference type="InterPro" id="IPR029058">
    <property type="entry name" value="AB_hydrolase_fold"/>
</dbReference>
<comment type="similarity">
    <text evidence="1">Belongs to the peptidase S33 family.</text>
</comment>
<organism evidence="5 6">
    <name type="scientific">Antrihabitans cavernicola</name>
    <dbReference type="NCBI Taxonomy" id="2495913"/>
    <lineage>
        <taxon>Bacteria</taxon>
        <taxon>Bacillati</taxon>
        <taxon>Actinomycetota</taxon>
        <taxon>Actinomycetes</taxon>
        <taxon>Mycobacteriales</taxon>
        <taxon>Nocardiaceae</taxon>
        <taxon>Antrihabitans</taxon>
    </lineage>
</organism>
<dbReference type="PANTHER" id="PTHR43248">
    <property type="entry name" value="2-SUCCINYL-6-HYDROXY-2,4-CYCLOHEXADIENE-1-CARBOXYLATE SYNTHASE"/>
    <property type="match status" value="1"/>
</dbReference>
<reference evidence="5 6" key="1">
    <citation type="submission" date="2019-07" db="EMBL/GenBank/DDBJ databases">
        <title>Rhodococcus cavernicolus sp. nov., isolated from a cave.</title>
        <authorList>
            <person name="Lee S.D."/>
        </authorList>
    </citation>
    <scope>NUCLEOTIDE SEQUENCE [LARGE SCALE GENOMIC DNA]</scope>
    <source>
        <strain evidence="5 6">C1-24</strain>
    </source>
</reference>
<accession>A0A5A7SGX2</accession>
<dbReference type="OrthoDB" id="3252468at2"/>
<dbReference type="InterPro" id="IPR013595">
    <property type="entry name" value="Pept_S33_TAP-like_C"/>
</dbReference>
<dbReference type="InterPro" id="IPR051601">
    <property type="entry name" value="Serine_prot/Carboxylest_S33"/>
</dbReference>
<feature type="chain" id="PRO_5023124669" evidence="3">
    <location>
        <begin position="42"/>
        <end position="479"/>
    </location>
</feature>
<evidence type="ECO:0000259" key="4">
    <source>
        <dbReference type="Pfam" id="PF08386"/>
    </source>
</evidence>
<dbReference type="PANTHER" id="PTHR43248:SF25">
    <property type="entry name" value="AB HYDROLASE-1 DOMAIN-CONTAINING PROTEIN-RELATED"/>
    <property type="match status" value="1"/>
</dbReference>
<evidence type="ECO:0000256" key="1">
    <source>
        <dbReference type="ARBA" id="ARBA00010088"/>
    </source>
</evidence>
<evidence type="ECO:0000256" key="2">
    <source>
        <dbReference type="ARBA" id="ARBA00022801"/>
    </source>
</evidence>
<proteinExistence type="inferred from homology"/>
<dbReference type="Gene3D" id="3.40.50.1820">
    <property type="entry name" value="alpha/beta hydrolase"/>
    <property type="match status" value="1"/>
</dbReference>
<dbReference type="Proteomes" id="UP000322244">
    <property type="component" value="Unassembled WGS sequence"/>
</dbReference>
<sequence>MSVQYSRGCVGALCTTSVGVMRSSIALAILACALLGGSATACTTTAEPAPTIDWSPCAQHPDVECASVRVPIDWARPDGDSIEMAVARRTATDPAHRIGSLISMPGGPGSSGVDDLLAAPKFSPELNSRFDVVSFDPRGVGRSHPVTCDAGLAATMPNVVPDKGARLDDVQSYAKKLAASCRARTGPLMDHLDAVSVARDIEALRRALGDDRISLYGRSYGTMPGQSYAELFPDHLRALVLDSVDDHSLDGDAFLASEARAGQDTFDQFAAWCDRDTACVLHGQDVHAVYGARAASTDLLQLSSATTQLLYKPDWPALATMFETGPVPAQPPPPVHDGGVAMPTTIVCSDWHFDISSQQQWEQLWQQQNRNAPTLRAHFAWAAGSLCSGWPTAPPNPPHVPNRPATPPVLIMNGLHDPATPYEWALGVERNTPGATLLTYDGPGHGSYPRNACTTTAADRYLIDLTVPARGSHCAAVPG</sequence>
<gene>
    <name evidence="5" type="ORF">FOY51_04835</name>
</gene>
<evidence type="ECO:0000313" key="5">
    <source>
        <dbReference type="EMBL" id="KAA0023913.1"/>
    </source>
</evidence>
<name>A0A5A7SGX2_9NOCA</name>
<comment type="caution">
    <text evidence="5">The sequence shown here is derived from an EMBL/GenBank/DDBJ whole genome shotgun (WGS) entry which is preliminary data.</text>
</comment>
<protein>
    <submittedName>
        <fullName evidence="5">Alpha/beta fold hydrolase</fullName>
    </submittedName>
</protein>
<dbReference type="SUPFAM" id="SSF53474">
    <property type="entry name" value="alpha/beta-Hydrolases"/>
    <property type="match status" value="1"/>
</dbReference>
<dbReference type="AlphaFoldDB" id="A0A5A7SGX2"/>
<keyword evidence="2 5" id="KW-0378">Hydrolase</keyword>